<reference evidence="6" key="1">
    <citation type="journal article" date="2019" name="Int. J. Syst. Evol. Microbiol.">
        <title>The Global Catalogue of Microorganisms (GCM) 10K type strain sequencing project: providing services to taxonomists for standard genome sequencing and annotation.</title>
        <authorList>
            <consortium name="The Broad Institute Genomics Platform"/>
            <consortium name="The Broad Institute Genome Sequencing Center for Infectious Disease"/>
            <person name="Wu L."/>
            <person name="Ma J."/>
        </authorList>
    </citation>
    <scope>NUCLEOTIDE SEQUENCE [LARGE SCALE GENOMIC DNA]</scope>
    <source>
        <strain evidence="6">CCUG 61889</strain>
    </source>
</reference>
<feature type="binding site" evidence="4">
    <location>
        <position position="131"/>
    </location>
    <ligand>
        <name>S-adenosyl-L-methionine</name>
        <dbReference type="ChEBI" id="CHEBI:59789"/>
    </ligand>
</feature>
<comment type="similarity">
    <text evidence="4">Belongs to the class I-like SAM-binding methyltransferase superfamily. Cation-dependent O-methyltransferase family.</text>
</comment>
<comment type="subunit">
    <text evidence="4">Homodimer.</text>
</comment>
<dbReference type="HAMAP" id="MF_02217">
    <property type="entry name" value="TrmR_methyltr"/>
    <property type="match status" value="1"/>
</dbReference>
<keyword evidence="1 4" id="KW-0489">Methyltransferase</keyword>
<dbReference type="EC" id="2.1.1.-" evidence="4"/>
<evidence type="ECO:0000256" key="2">
    <source>
        <dbReference type="ARBA" id="ARBA00022679"/>
    </source>
</evidence>
<gene>
    <name evidence="4" type="primary">trmR</name>
    <name evidence="5" type="ORF">ACFOU2_05685</name>
</gene>
<dbReference type="GO" id="GO:0008168">
    <property type="term" value="F:methyltransferase activity"/>
    <property type="evidence" value="ECO:0007669"/>
    <property type="project" value="UniProtKB-KW"/>
</dbReference>
<dbReference type="InterPro" id="IPR043675">
    <property type="entry name" value="TrmR_methyltr"/>
</dbReference>
<keyword evidence="4" id="KW-0819">tRNA processing</keyword>
<dbReference type="EMBL" id="JBHRZT010000020">
    <property type="protein sequence ID" value="MFC3883028.1"/>
    <property type="molecule type" value="Genomic_DNA"/>
</dbReference>
<proteinExistence type="inferred from homology"/>
<dbReference type="PROSITE" id="PS51682">
    <property type="entry name" value="SAM_OMT_I"/>
    <property type="match status" value="1"/>
</dbReference>
<dbReference type="RefSeq" id="WP_377913026.1">
    <property type="nucleotide sequence ID" value="NZ_JBHRZT010000020.1"/>
</dbReference>
<feature type="binding site" evidence="4">
    <location>
        <begin position="111"/>
        <end position="112"/>
    </location>
    <ligand>
        <name>S-adenosyl-L-methionine</name>
        <dbReference type="ChEBI" id="CHEBI:59789"/>
    </ligand>
</feature>
<feature type="binding site" evidence="4">
    <location>
        <position position="157"/>
    </location>
    <ligand>
        <name>Mg(2+)</name>
        <dbReference type="ChEBI" id="CHEBI:18420"/>
    </ligand>
</feature>
<sequence length="218" mass="24902">MLSKEVETYIESLIPTRSALIQEMEQYAKDHQVPIMELIGIETLLQLLRIQQPKSILEIGTAIGYSAVRMATAVPHARIVTVERDQERYDKALSFIAKANKTQQIHVLFGDAFELTEAIRSKAPYDMIFIDAAKGQYQKFFELFEPLLSHDGIIISDNVLFKGYVAQEEGTIETKRIRSLTAKIKKYNDWLMNHPKFDTMILPIGDGIAITKRRGEEK</sequence>
<feature type="binding site" evidence="4">
    <location>
        <position position="83"/>
    </location>
    <ligand>
        <name>S-adenosyl-L-methionine</name>
        <dbReference type="ChEBI" id="CHEBI:59789"/>
    </ligand>
</feature>
<feature type="binding site" evidence="4">
    <location>
        <position position="131"/>
    </location>
    <ligand>
        <name>Mg(2+)</name>
        <dbReference type="ChEBI" id="CHEBI:18420"/>
    </ligand>
</feature>
<keyword evidence="6" id="KW-1185">Reference proteome</keyword>
<comment type="catalytic activity">
    <reaction evidence="4">
        <text>5-hydroxyuridine(34) in tRNA + S-adenosyl-L-methionine = 5-methoxyuridine(34) in tRNA + S-adenosyl-L-homocysteine + H(+)</text>
        <dbReference type="Rhea" id="RHEA:60524"/>
        <dbReference type="Rhea" id="RHEA-COMP:13381"/>
        <dbReference type="Rhea" id="RHEA-COMP:15591"/>
        <dbReference type="ChEBI" id="CHEBI:15378"/>
        <dbReference type="ChEBI" id="CHEBI:57856"/>
        <dbReference type="ChEBI" id="CHEBI:59789"/>
        <dbReference type="ChEBI" id="CHEBI:136877"/>
        <dbReference type="ChEBI" id="CHEBI:143860"/>
    </reaction>
</comment>
<feature type="binding site" evidence="4">
    <location>
        <position position="66"/>
    </location>
    <ligand>
        <name>S-adenosyl-L-methionine</name>
        <dbReference type="ChEBI" id="CHEBI:59789"/>
    </ligand>
</feature>
<name>A0ABV8AYJ5_9BACI</name>
<protein>
    <recommendedName>
        <fullName evidence="4">tRNA 5-hydroxyuridine methyltransferase</fullName>
        <ecNumber evidence="4">2.1.1.-</ecNumber>
    </recommendedName>
    <alternativeName>
        <fullName evidence="4">ho5U methyltransferase</fullName>
    </alternativeName>
</protein>
<dbReference type="Proteomes" id="UP001595752">
    <property type="component" value="Unassembled WGS sequence"/>
</dbReference>
<organism evidence="5 6">
    <name type="scientific">Bacillus songklensis</name>
    <dbReference type="NCBI Taxonomy" id="1069116"/>
    <lineage>
        <taxon>Bacteria</taxon>
        <taxon>Bacillati</taxon>
        <taxon>Bacillota</taxon>
        <taxon>Bacilli</taxon>
        <taxon>Bacillales</taxon>
        <taxon>Bacillaceae</taxon>
        <taxon>Bacillus</taxon>
    </lineage>
</organism>
<keyword evidence="4" id="KW-0460">Magnesium</keyword>
<keyword evidence="2 4" id="KW-0808">Transferase</keyword>
<dbReference type="PANTHER" id="PTHR10509">
    <property type="entry name" value="O-METHYLTRANSFERASE-RELATED"/>
    <property type="match status" value="1"/>
</dbReference>
<comment type="caution">
    <text evidence="5">The sequence shown here is derived from an EMBL/GenBank/DDBJ whole genome shotgun (WGS) entry which is preliminary data.</text>
</comment>
<dbReference type="InterPro" id="IPR002935">
    <property type="entry name" value="SAM_O-MeTrfase"/>
</dbReference>
<evidence type="ECO:0000313" key="5">
    <source>
        <dbReference type="EMBL" id="MFC3883028.1"/>
    </source>
</evidence>
<comment type="function">
    <text evidence="4">Catalyzes the methylation of 5-hydroxyuridine (ho5U) to form 5-methoxyuridine (mo5U) at position 34 in tRNAs.</text>
</comment>
<evidence type="ECO:0000313" key="6">
    <source>
        <dbReference type="Proteomes" id="UP001595752"/>
    </source>
</evidence>
<dbReference type="PANTHER" id="PTHR10509:SF14">
    <property type="entry name" value="CAFFEOYL-COA O-METHYLTRANSFERASE 3-RELATED"/>
    <property type="match status" value="1"/>
</dbReference>
<evidence type="ECO:0000256" key="4">
    <source>
        <dbReference type="HAMAP-Rule" id="MF_02217"/>
    </source>
</evidence>
<keyword evidence="3 4" id="KW-0949">S-adenosyl-L-methionine</keyword>
<dbReference type="InterPro" id="IPR029063">
    <property type="entry name" value="SAM-dependent_MTases_sf"/>
</dbReference>
<feature type="binding site" evidence="4">
    <location>
        <position position="36"/>
    </location>
    <ligand>
        <name>S-adenosyl-L-methionine</name>
        <dbReference type="ChEBI" id="CHEBI:59789"/>
    </ligand>
</feature>
<keyword evidence="4" id="KW-0479">Metal-binding</keyword>
<dbReference type="SUPFAM" id="SSF53335">
    <property type="entry name" value="S-adenosyl-L-methionine-dependent methyltransferases"/>
    <property type="match status" value="1"/>
</dbReference>
<evidence type="ECO:0000256" key="3">
    <source>
        <dbReference type="ARBA" id="ARBA00022691"/>
    </source>
</evidence>
<dbReference type="GO" id="GO:0032259">
    <property type="term" value="P:methylation"/>
    <property type="evidence" value="ECO:0007669"/>
    <property type="project" value="UniProtKB-KW"/>
</dbReference>
<dbReference type="Gene3D" id="3.40.50.150">
    <property type="entry name" value="Vaccinia Virus protein VP39"/>
    <property type="match status" value="1"/>
</dbReference>
<dbReference type="Pfam" id="PF01596">
    <property type="entry name" value="Methyltransf_3"/>
    <property type="match status" value="1"/>
</dbReference>
<feature type="binding site" evidence="4">
    <location>
        <position position="158"/>
    </location>
    <ligand>
        <name>Mg(2+)</name>
        <dbReference type="ChEBI" id="CHEBI:18420"/>
    </ligand>
</feature>
<dbReference type="CDD" id="cd02440">
    <property type="entry name" value="AdoMet_MTases"/>
    <property type="match status" value="1"/>
</dbReference>
<evidence type="ECO:0000256" key="1">
    <source>
        <dbReference type="ARBA" id="ARBA00022603"/>
    </source>
</evidence>
<accession>A0ABV8AYJ5</accession>
<dbReference type="InterPro" id="IPR050362">
    <property type="entry name" value="Cation-dep_OMT"/>
</dbReference>